<organism evidence="1 2">
    <name type="scientific">Amborella trichopoda</name>
    <dbReference type="NCBI Taxonomy" id="13333"/>
    <lineage>
        <taxon>Eukaryota</taxon>
        <taxon>Viridiplantae</taxon>
        <taxon>Streptophyta</taxon>
        <taxon>Embryophyta</taxon>
        <taxon>Tracheophyta</taxon>
        <taxon>Spermatophyta</taxon>
        <taxon>Magnoliopsida</taxon>
        <taxon>Amborellales</taxon>
        <taxon>Amborellaceae</taxon>
        <taxon>Amborella</taxon>
    </lineage>
</organism>
<accession>W1P3T6</accession>
<keyword evidence="2" id="KW-1185">Reference proteome</keyword>
<protein>
    <submittedName>
        <fullName evidence="1">Uncharacterized protein</fullName>
    </submittedName>
</protein>
<name>W1P3T6_AMBTC</name>
<dbReference type="HOGENOM" id="CLU_1867901_0_0_1"/>
<gene>
    <name evidence="1" type="ORF">AMTR_s00087p00133400</name>
</gene>
<dbReference type="AlphaFoldDB" id="W1P3T6"/>
<evidence type="ECO:0000313" key="2">
    <source>
        <dbReference type="Proteomes" id="UP000017836"/>
    </source>
</evidence>
<dbReference type="Proteomes" id="UP000017836">
    <property type="component" value="Unassembled WGS sequence"/>
</dbReference>
<dbReference type="EMBL" id="KI394524">
    <property type="protein sequence ID" value="ERN02593.1"/>
    <property type="molecule type" value="Genomic_DNA"/>
</dbReference>
<sequence>MLHVPYCRAQPTAEHALLPSATYCRMRLTISVIYRPARPSIVRNTPLSPSHMCLYKCHLFGYRTLHARHFASTLVPFARVDPKTLPLPYELFVGNRRALSENLLQLTGEPSLPLPGTLLPLENDCECSELPCSLASPLFSFSASSFHWKTLPKCPLPP</sequence>
<dbReference type="Gramene" id="ERN02593">
    <property type="protein sequence ID" value="ERN02593"/>
    <property type="gene ID" value="AMTR_s00087p00133400"/>
</dbReference>
<proteinExistence type="predicted"/>
<reference evidence="2" key="1">
    <citation type="journal article" date="2013" name="Science">
        <title>The Amborella genome and the evolution of flowering plants.</title>
        <authorList>
            <consortium name="Amborella Genome Project"/>
        </authorList>
    </citation>
    <scope>NUCLEOTIDE SEQUENCE [LARGE SCALE GENOMIC DNA]</scope>
</reference>
<evidence type="ECO:0000313" key="1">
    <source>
        <dbReference type="EMBL" id="ERN02593.1"/>
    </source>
</evidence>